<evidence type="ECO:0000256" key="1">
    <source>
        <dbReference type="SAM" id="MobiDB-lite"/>
    </source>
</evidence>
<feature type="region of interest" description="Disordered" evidence="1">
    <location>
        <begin position="996"/>
        <end position="1028"/>
    </location>
</feature>
<proteinExistence type="predicted"/>
<feature type="compositionally biased region" description="Low complexity" evidence="1">
    <location>
        <begin position="910"/>
        <end position="921"/>
    </location>
</feature>
<reference evidence="2" key="1">
    <citation type="journal article" date="2020" name="Stud. Mycol.">
        <title>101 Dothideomycetes genomes: a test case for predicting lifestyles and emergence of pathogens.</title>
        <authorList>
            <person name="Haridas S."/>
            <person name="Albert R."/>
            <person name="Binder M."/>
            <person name="Bloem J."/>
            <person name="Labutti K."/>
            <person name="Salamov A."/>
            <person name="Andreopoulos B."/>
            <person name="Baker S."/>
            <person name="Barry K."/>
            <person name="Bills G."/>
            <person name="Bluhm B."/>
            <person name="Cannon C."/>
            <person name="Castanera R."/>
            <person name="Culley D."/>
            <person name="Daum C."/>
            <person name="Ezra D."/>
            <person name="Gonzalez J."/>
            <person name="Henrissat B."/>
            <person name="Kuo A."/>
            <person name="Liang C."/>
            <person name="Lipzen A."/>
            <person name="Lutzoni F."/>
            <person name="Magnuson J."/>
            <person name="Mondo S."/>
            <person name="Nolan M."/>
            <person name="Ohm R."/>
            <person name="Pangilinan J."/>
            <person name="Park H.-J."/>
            <person name="Ramirez L."/>
            <person name="Alfaro M."/>
            <person name="Sun H."/>
            <person name="Tritt A."/>
            <person name="Yoshinaga Y."/>
            <person name="Zwiers L.-H."/>
            <person name="Turgeon B."/>
            <person name="Goodwin S."/>
            <person name="Spatafora J."/>
            <person name="Crous P."/>
            <person name="Grigoriev I."/>
        </authorList>
    </citation>
    <scope>NUCLEOTIDE SEQUENCE</scope>
    <source>
        <strain evidence="2">CBS 690.94</strain>
    </source>
</reference>
<comment type="caution">
    <text evidence="2">The sequence shown here is derived from an EMBL/GenBank/DDBJ whole genome shotgun (WGS) entry which is preliminary data.</text>
</comment>
<keyword evidence="3" id="KW-1185">Reference proteome</keyword>
<evidence type="ECO:0000313" key="2">
    <source>
        <dbReference type="EMBL" id="KAF2450793.1"/>
    </source>
</evidence>
<dbReference type="AlphaFoldDB" id="A0A9P4PWU7"/>
<feature type="region of interest" description="Disordered" evidence="1">
    <location>
        <begin position="900"/>
        <end position="921"/>
    </location>
</feature>
<dbReference type="EMBL" id="MU001493">
    <property type="protein sequence ID" value="KAF2450793.1"/>
    <property type="molecule type" value="Genomic_DNA"/>
</dbReference>
<name>A0A9P4PWU7_9PLEO</name>
<gene>
    <name evidence="2" type="ORF">P171DRAFT_146616</name>
</gene>
<organism evidence="2 3">
    <name type="scientific">Karstenula rhodostoma CBS 690.94</name>
    <dbReference type="NCBI Taxonomy" id="1392251"/>
    <lineage>
        <taxon>Eukaryota</taxon>
        <taxon>Fungi</taxon>
        <taxon>Dikarya</taxon>
        <taxon>Ascomycota</taxon>
        <taxon>Pezizomycotina</taxon>
        <taxon>Dothideomycetes</taxon>
        <taxon>Pleosporomycetidae</taxon>
        <taxon>Pleosporales</taxon>
        <taxon>Massarineae</taxon>
        <taxon>Didymosphaeriaceae</taxon>
        <taxon>Karstenula</taxon>
    </lineage>
</organism>
<feature type="compositionally biased region" description="Polar residues" evidence="1">
    <location>
        <begin position="865"/>
        <end position="874"/>
    </location>
</feature>
<dbReference type="Proteomes" id="UP000799764">
    <property type="component" value="Unassembled WGS sequence"/>
</dbReference>
<feature type="region of interest" description="Disordered" evidence="1">
    <location>
        <begin position="860"/>
        <end position="879"/>
    </location>
</feature>
<feature type="compositionally biased region" description="Polar residues" evidence="1">
    <location>
        <begin position="558"/>
        <end position="584"/>
    </location>
</feature>
<feature type="region of interest" description="Disordered" evidence="1">
    <location>
        <begin position="104"/>
        <end position="143"/>
    </location>
</feature>
<dbReference type="OrthoDB" id="3556832at2759"/>
<accession>A0A9P4PWU7</accession>
<feature type="compositionally biased region" description="Polar residues" evidence="1">
    <location>
        <begin position="483"/>
        <end position="493"/>
    </location>
</feature>
<evidence type="ECO:0000313" key="3">
    <source>
        <dbReference type="Proteomes" id="UP000799764"/>
    </source>
</evidence>
<protein>
    <submittedName>
        <fullName evidence="2">Uncharacterized protein</fullName>
    </submittedName>
</protein>
<feature type="region of interest" description="Disordered" evidence="1">
    <location>
        <begin position="461"/>
        <end position="493"/>
    </location>
</feature>
<sequence>MPSLYCAGVRIHLALQPLAPTLTEHVQLKKGSDAASKSEQAEKALRESVHALLPEERVPFPGDDGKFAVNWLGDAPFLQTVVGESYGRLDQLGDLKQRLASSNTYAAPAANGRHSSRRLLSSDDDEHDESSRIEQLPTHGLSMSPSPYTLPTKHQEPKALVLHVMLSDKTFFPSPLSNSPQHLKIDVLFNGQLSSSALIHTQDIRTGAKSLNQVFAGARIDYMAERPWVMHTPRSGAFSRHPAEGSSSTSVQARWEEIQKALIGEAEERGVDVNGERPPTARYLRELANMQMPDMVRDLQKPGGMKFGVIDVIITVGIGKKTVDNAAYLKSPTRLSDDRFCYEANGGDGSESYQAHAYTSGPLSIASDDQDAEGESDHEVPALTQDTIYHGLPIPSSKELPPLPLQSALPWHNPFTGSPIRPLAPLEPPTSFVRGTLILPGASEPPQKRGRFQGATDLHSEATQQMPPPRPSYPSAHGPSIPPRSSYTPSVPQTGFNVNQYDSSEHANPYQLPYAGMMAGLDFANFDGPAYSPLRYGSGGQLTLPSFMPMPEEVIPSPSATSEFSSPYSQPSAPPKQGSSTVFSSDNSIPYGSMGYGIFNTGQFPHASVSPGYALYEMNRSPLGPLGLVPRPISPYASVPYMPPLRRPSNGPPPPLGFFKVTKKPKTPPMEPKAIDRNPIEPGVSLRRLVIRVGARVVVSHHFTAPRLLHAKASLRVDAPTSSTFLTRAREESPGSVEWVEQADMRRPNKAAVATPSNSTPNAVIDLTTTKSLDKTKRDSIHDGLTSADVSSHAVKIPAVATKGSKAASTVAKTSVSARIASGLYVYAPVHRTAETGILGVQGPKANLFVFDNPEELLRKKKSKAQGQSRSASPTKVDAPADVVAARSIHTTEFQKVDQPIVSKGVDTGSSSPLSELSNSPQLSVMAEAPQETNANVQVNTPELPFAAVPARTKTSASLHASGPLSMPASELSAPLAPSMLPASLPIPRSVFTTLKRKRASEPTPRRTSAGAYIKQPRSPDRLNAKENSPLNKDCVVQYAVSERQGGGLRQVKSERKGVFKEENVVVGCRFFVSGVRR</sequence>
<feature type="region of interest" description="Disordered" evidence="1">
    <location>
        <begin position="553"/>
        <end position="584"/>
    </location>
</feature>